<dbReference type="CDD" id="cd13585">
    <property type="entry name" value="PBP2_TMBP_like"/>
    <property type="match status" value="1"/>
</dbReference>
<evidence type="ECO:0000256" key="5">
    <source>
        <dbReference type="ARBA" id="ARBA00023136"/>
    </source>
</evidence>
<comment type="subcellular location">
    <subcellularLocation>
        <location evidence="1">Periplasm</location>
    </subcellularLocation>
</comment>
<accession>A0A9D9NCD7</accession>
<proteinExistence type="inferred from homology"/>
<evidence type="ECO:0000256" key="7">
    <source>
        <dbReference type="ARBA" id="ARBA00023288"/>
    </source>
</evidence>
<evidence type="ECO:0000256" key="8">
    <source>
        <dbReference type="SAM" id="SignalP"/>
    </source>
</evidence>
<keyword evidence="4 8" id="KW-0732">Signal</keyword>
<dbReference type="PANTHER" id="PTHR43649:SF33">
    <property type="entry name" value="POLYGALACTURONAN_RHAMNOGALACTURONAN-BINDING PROTEIN YTCQ"/>
    <property type="match status" value="1"/>
</dbReference>
<evidence type="ECO:0000256" key="6">
    <source>
        <dbReference type="ARBA" id="ARBA00023139"/>
    </source>
</evidence>
<dbReference type="InterPro" id="IPR050490">
    <property type="entry name" value="Bact_solute-bd_prot1"/>
</dbReference>
<reference evidence="9" key="2">
    <citation type="journal article" date="2021" name="PeerJ">
        <title>Extensive microbial diversity within the chicken gut microbiome revealed by metagenomics and culture.</title>
        <authorList>
            <person name="Gilroy R."/>
            <person name="Ravi A."/>
            <person name="Getino M."/>
            <person name="Pursley I."/>
            <person name="Horton D.L."/>
            <person name="Alikhan N.F."/>
            <person name="Baker D."/>
            <person name="Gharbi K."/>
            <person name="Hall N."/>
            <person name="Watson M."/>
            <person name="Adriaenssens E.M."/>
            <person name="Foster-Nyarko E."/>
            <person name="Jarju S."/>
            <person name="Secka A."/>
            <person name="Antonio M."/>
            <person name="Oren A."/>
            <person name="Chaudhuri R.R."/>
            <person name="La Ragione R."/>
            <person name="Hildebrand F."/>
            <person name="Pallen M.J."/>
        </authorList>
    </citation>
    <scope>NUCLEOTIDE SEQUENCE</scope>
    <source>
        <strain evidence="9">14700</strain>
    </source>
</reference>
<keyword evidence="5" id="KW-0472">Membrane</keyword>
<feature type="chain" id="PRO_5039216153" evidence="8">
    <location>
        <begin position="21"/>
        <end position="414"/>
    </location>
</feature>
<protein>
    <submittedName>
        <fullName evidence="9">Sugar ABC transporter substrate-binding protein</fullName>
    </submittedName>
</protein>
<evidence type="ECO:0000313" key="10">
    <source>
        <dbReference type="Proteomes" id="UP000810292"/>
    </source>
</evidence>
<dbReference type="GO" id="GO:0042597">
    <property type="term" value="C:periplasmic space"/>
    <property type="evidence" value="ECO:0007669"/>
    <property type="project" value="UniProtKB-SubCell"/>
</dbReference>
<keyword evidence="6" id="KW-0564">Palmitate</keyword>
<evidence type="ECO:0000256" key="2">
    <source>
        <dbReference type="ARBA" id="ARBA00008520"/>
    </source>
</evidence>
<sequence>MKRSLAVLFCIFALFSSLFAGGSKEAASGDVTLTVLWFNDANESDVFMDTMQDYLEANPNVKIDLQVIAFGDYEQKLKMMISGGNPPDVARLTTSHVPILASSLEPIDPYLEDPAATKAEFMPSMLAFALDKEGQMLAYPTEATANGMIVNLTAWENAGIDVRELSKTWTWDEWEEAVKQVIAANEGMKYGLAVDYTIHRFATLLYEFGGSFMNEDQTAFDMVKEENINAINYFKHLHDEGLVPESVWLGSENPTELFQAGLVACHIGGSWNINTYNTNVKDFEWTVVSTPKGEINSSVPGGKFIGAFKDGKHKEAAMDLMAWFSDKAHNEKYCLDTFNLSSRADAEIAYPTNSEEFAVFQHDLSVTPAFTAVEWGNAKVTQLSTFMVEQIVQVLLGNQTAEEACQAIQARAES</sequence>
<dbReference type="PANTHER" id="PTHR43649">
    <property type="entry name" value="ARABINOSE-BINDING PROTEIN-RELATED"/>
    <property type="match status" value="1"/>
</dbReference>
<comment type="caution">
    <text evidence="9">The sequence shown here is derived from an EMBL/GenBank/DDBJ whole genome shotgun (WGS) entry which is preliminary data.</text>
</comment>
<dbReference type="InterPro" id="IPR006059">
    <property type="entry name" value="SBP"/>
</dbReference>
<evidence type="ECO:0000256" key="3">
    <source>
        <dbReference type="ARBA" id="ARBA00022475"/>
    </source>
</evidence>
<evidence type="ECO:0000256" key="1">
    <source>
        <dbReference type="ARBA" id="ARBA00004418"/>
    </source>
</evidence>
<comment type="similarity">
    <text evidence="2">Belongs to the bacterial solute-binding protein 1 family.</text>
</comment>
<organism evidence="9 10">
    <name type="scientific">Candidatus Ornithospirochaeta stercoravium</name>
    <dbReference type="NCBI Taxonomy" id="2840897"/>
    <lineage>
        <taxon>Bacteria</taxon>
        <taxon>Pseudomonadati</taxon>
        <taxon>Spirochaetota</taxon>
        <taxon>Spirochaetia</taxon>
        <taxon>Spirochaetales</taxon>
        <taxon>Spirochaetaceae</taxon>
        <taxon>Spirochaetaceae incertae sedis</taxon>
        <taxon>Candidatus Ornithospirochaeta</taxon>
    </lineage>
</organism>
<dbReference type="SUPFAM" id="SSF53850">
    <property type="entry name" value="Periplasmic binding protein-like II"/>
    <property type="match status" value="1"/>
</dbReference>
<dbReference type="AlphaFoldDB" id="A0A9D9NCD7"/>
<feature type="signal peptide" evidence="8">
    <location>
        <begin position="1"/>
        <end position="20"/>
    </location>
</feature>
<name>A0A9D9NCD7_9SPIO</name>
<dbReference type="Pfam" id="PF01547">
    <property type="entry name" value="SBP_bac_1"/>
    <property type="match status" value="1"/>
</dbReference>
<gene>
    <name evidence="9" type="ORF">IAA72_00480</name>
</gene>
<keyword evidence="7" id="KW-0449">Lipoprotein</keyword>
<dbReference type="EMBL" id="JADIMF010000006">
    <property type="protein sequence ID" value="MBO8468244.1"/>
    <property type="molecule type" value="Genomic_DNA"/>
</dbReference>
<evidence type="ECO:0000256" key="4">
    <source>
        <dbReference type="ARBA" id="ARBA00022729"/>
    </source>
</evidence>
<dbReference type="Proteomes" id="UP000810292">
    <property type="component" value="Unassembled WGS sequence"/>
</dbReference>
<keyword evidence="3" id="KW-1003">Cell membrane</keyword>
<evidence type="ECO:0000313" key="9">
    <source>
        <dbReference type="EMBL" id="MBO8468244.1"/>
    </source>
</evidence>
<reference evidence="9" key="1">
    <citation type="submission" date="2020-10" db="EMBL/GenBank/DDBJ databases">
        <authorList>
            <person name="Gilroy R."/>
        </authorList>
    </citation>
    <scope>NUCLEOTIDE SEQUENCE</scope>
    <source>
        <strain evidence="9">14700</strain>
    </source>
</reference>
<dbReference type="Gene3D" id="3.40.190.10">
    <property type="entry name" value="Periplasmic binding protein-like II"/>
    <property type="match status" value="1"/>
</dbReference>